<name>A0A9P4IGZ0_9PEZI</name>
<feature type="region of interest" description="Disordered" evidence="1">
    <location>
        <begin position="229"/>
        <end position="261"/>
    </location>
</feature>
<evidence type="ECO:0000313" key="4">
    <source>
        <dbReference type="Proteomes" id="UP000799772"/>
    </source>
</evidence>
<protein>
    <recommendedName>
        <fullName evidence="2">Wbp11/ELF5/Saf1 N-terminal domain-containing protein</fullName>
    </recommendedName>
</protein>
<feature type="domain" description="Wbp11/ELF5/Saf1 N-terminal" evidence="2">
    <location>
        <begin position="7"/>
        <end position="83"/>
    </location>
</feature>
<organism evidence="3 4">
    <name type="scientific">Rhizodiscina lignyota</name>
    <dbReference type="NCBI Taxonomy" id="1504668"/>
    <lineage>
        <taxon>Eukaryota</taxon>
        <taxon>Fungi</taxon>
        <taxon>Dikarya</taxon>
        <taxon>Ascomycota</taxon>
        <taxon>Pezizomycotina</taxon>
        <taxon>Dothideomycetes</taxon>
        <taxon>Pleosporomycetidae</taxon>
        <taxon>Aulographales</taxon>
        <taxon>Rhizodiscinaceae</taxon>
        <taxon>Rhizodiscina</taxon>
    </lineage>
</organism>
<evidence type="ECO:0000259" key="2">
    <source>
        <dbReference type="Pfam" id="PF09429"/>
    </source>
</evidence>
<reference evidence="3" key="1">
    <citation type="journal article" date="2020" name="Stud. Mycol.">
        <title>101 Dothideomycetes genomes: a test case for predicting lifestyles and emergence of pathogens.</title>
        <authorList>
            <person name="Haridas S."/>
            <person name="Albert R."/>
            <person name="Binder M."/>
            <person name="Bloem J."/>
            <person name="Labutti K."/>
            <person name="Salamov A."/>
            <person name="Andreopoulos B."/>
            <person name="Baker S."/>
            <person name="Barry K."/>
            <person name="Bills G."/>
            <person name="Bluhm B."/>
            <person name="Cannon C."/>
            <person name="Castanera R."/>
            <person name="Culley D."/>
            <person name="Daum C."/>
            <person name="Ezra D."/>
            <person name="Gonzalez J."/>
            <person name="Henrissat B."/>
            <person name="Kuo A."/>
            <person name="Liang C."/>
            <person name="Lipzen A."/>
            <person name="Lutzoni F."/>
            <person name="Magnuson J."/>
            <person name="Mondo S."/>
            <person name="Nolan M."/>
            <person name="Ohm R."/>
            <person name="Pangilinan J."/>
            <person name="Park H.-J."/>
            <person name="Ramirez L."/>
            <person name="Alfaro M."/>
            <person name="Sun H."/>
            <person name="Tritt A."/>
            <person name="Yoshinaga Y."/>
            <person name="Zwiers L.-H."/>
            <person name="Turgeon B."/>
            <person name="Goodwin S."/>
            <person name="Spatafora J."/>
            <person name="Crous P."/>
            <person name="Grigoriev I."/>
        </authorList>
    </citation>
    <scope>NUCLEOTIDE SEQUENCE</scope>
    <source>
        <strain evidence="3">CBS 133067</strain>
    </source>
</reference>
<feature type="compositionally biased region" description="Low complexity" evidence="1">
    <location>
        <begin position="10"/>
        <end position="23"/>
    </location>
</feature>
<feature type="region of interest" description="Disordered" evidence="1">
    <location>
        <begin position="1"/>
        <end position="199"/>
    </location>
</feature>
<dbReference type="Proteomes" id="UP000799772">
    <property type="component" value="Unassembled WGS sequence"/>
</dbReference>
<dbReference type="GO" id="GO:0006396">
    <property type="term" value="P:RNA processing"/>
    <property type="evidence" value="ECO:0007669"/>
    <property type="project" value="InterPro"/>
</dbReference>
<evidence type="ECO:0000256" key="1">
    <source>
        <dbReference type="SAM" id="MobiDB-lite"/>
    </source>
</evidence>
<feature type="compositionally biased region" description="Basic and acidic residues" evidence="1">
    <location>
        <begin position="146"/>
        <end position="155"/>
    </location>
</feature>
<dbReference type="AlphaFoldDB" id="A0A9P4IGZ0"/>
<sequence>MAKDKEKRALNPAAAALKAQKAASAKKGKAQVAAQRNERLARRNPDRLERQIDDLKAAEERGQLRPKDKQTLEQLQRDLKAVRRARESLGEKAPQFARWRDDDDDRRQGQSGRGRDGNVLGKRRRDGGGWKRNDEPSSSETDEDIRDIPMPKDVENEPPIPRRPRKPQPQNANETPLGEARMPHVLPPKPVSQTVYSSAPQVRNLQKEAVSRFVPAAVAAKKKLAQGQGRLLEPEEADKLAKEGYMGGRRTSQAKEGDTDMADDELERFQKEIEGLGEGAYQDSGKAADEAEKEVQHMVINDVVQGEPSDAAMTKRLRQVEIEEVEDDG</sequence>
<dbReference type="InterPro" id="IPR019007">
    <property type="entry name" value="Wbp11/ELF5/Saf1_N"/>
</dbReference>
<comment type="caution">
    <text evidence="3">The sequence shown here is derived from an EMBL/GenBank/DDBJ whole genome shotgun (WGS) entry which is preliminary data.</text>
</comment>
<accession>A0A9P4IGZ0</accession>
<dbReference type="OrthoDB" id="5597581at2759"/>
<evidence type="ECO:0000313" key="3">
    <source>
        <dbReference type="EMBL" id="KAF2098026.1"/>
    </source>
</evidence>
<gene>
    <name evidence="3" type="ORF">NA57DRAFT_57195</name>
</gene>
<proteinExistence type="predicted"/>
<feature type="compositionally biased region" description="Basic and acidic residues" evidence="1">
    <location>
        <begin position="126"/>
        <end position="135"/>
    </location>
</feature>
<keyword evidence="4" id="KW-1185">Reference proteome</keyword>
<dbReference type="EMBL" id="ML978127">
    <property type="protein sequence ID" value="KAF2098026.1"/>
    <property type="molecule type" value="Genomic_DNA"/>
</dbReference>
<feature type="compositionally biased region" description="Basic and acidic residues" evidence="1">
    <location>
        <begin position="36"/>
        <end position="90"/>
    </location>
</feature>
<dbReference type="Pfam" id="PF09429">
    <property type="entry name" value="Wbp11"/>
    <property type="match status" value="1"/>
</dbReference>
<feature type="compositionally biased region" description="Basic and acidic residues" evidence="1">
    <location>
        <begin position="98"/>
        <end position="116"/>
    </location>
</feature>